<dbReference type="AlphaFoldDB" id="A0AA39ID30"/>
<gene>
    <name evidence="1" type="ORF">QR680_007408</name>
</gene>
<organism evidence="1 2">
    <name type="scientific">Steinernema hermaphroditum</name>
    <dbReference type="NCBI Taxonomy" id="289476"/>
    <lineage>
        <taxon>Eukaryota</taxon>
        <taxon>Metazoa</taxon>
        <taxon>Ecdysozoa</taxon>
        <taxon>Nematoda</taxon>
        <taxon>Chromadorea</taxon>
        <taxon>Rhabditida</taxon>
        <taxon>Tylenchina</taxon>
        <taxon>Panagrolaimomorpha</taxon>
        <taxon>Strongyloidoidea</taxon>
        <taxon>Steinernematidae</taxon>
        <taxon>Steinernema</taxon>
    </lineage>
</organism>
<evidence type="ECO:0000313" key="2">
    <source>
        <dbReference type="Proteomes" id="UP001175271"/>
    </source>
</evidence>
<evidence type="ECO:0000313" key="1">
    <source>
        <dbReference type="EMBL" id="KAK0422167.1"/>
    </source>
</evidence>
<protein>
    <submittedName>
        <fullName evidence="1">Uncharacterized protein</fullName>
    </submittedName>
</protein>
<keyword evidence="2" id="KW-1185">Reference proteome</keyword>
<comment type="caution">
    <text evidence="1">The sequence shown here is derived from an EMBL/GenBank/DDBJ whole genome shotgun (WGS) entry which is preliminary data.</text>
</comment>
<dbReference type="EMBL" id="JAUCMV010000001">
    <property type="protein sequence ID" value="KAK0422167.1"/>
    <property type="molecule type" value="Genomic_DNA"/>
</dbReference>
<dbReference type="Proteomes" id="UP001175271">
    <property type="component" value="Unassembled WGS sequence"/>
</dbReference>
<accession>A0AA39ID30</accession>
<dbReference type="InterPro" id="IPR023211">
    <property type="entry name" value="DNA_pol_palm_dom_sf"/>
</dbReference>
<sequence length="66" mass="7608">MYYMDSVIFRTIEVENRQLLVSHKGDLLGQLKDETDGDPMVKFVACGPKVYCYITKSGKVELKFRC</sequence>
<name>A0AA39ID30_9BILA</name>
<dbReference type="Gene3D" id="3.90.1600.10">
    <property type="entry name" value="Palm domain of DNA polymerase"/>
    <property type="match status" value="1"/>
</dbReference>
<reference evidence="1" key="1">
    <citation type="submission" date="2023-06" db="EMBL/GenBank/DDBJ databases">
        <title>Genomic analysis of the entomopathogenic nematode Steinernema hermaphroditum.</title>
        <authorList>
            <person name="Schwarz E.M."/>
            <person name="Heppert J.K."/>
            <person name="Baniya A."/>
            <person name="Schwartz H.T."/>
            <person name="Tan C.-H."/>
            <person name="Antoshechkin I."/>
            <person name="Sternberg P.W."/>
            <person name="Goodrich-Blair H."/>
            <person name="Dillman A.R."/>
        </authorList>
    </citation>
    <scope>NUCLEOTIDE SEQUENCE</scope>
    <source>
        <strain evidence="1">PS9179</strain>
        <tissue evidence="1">Whole animal</tissue>
    </source>
</reference>
<proteinExistence type="predicted"/>